<dbReference type="EMBL" id="BAABUJ010000005">
    <property type="protein sequence ID" value="GAA5795776.1"/>
    <property type="molecule type" value="Genomic_DNA"/>
</dbReference>
<protein>
    <submittedName>
        <fullName evidence="1">Uncharacterized protein</fullName>
    </submittedName>
</protein>
<gene>
    <name evidence="1" type="ORF">HPULCUR_001138</name>
</gene>
<evidence type="ECO:0000313" key="2">
    <source>
        <dbReference type="Proteomes" id="UP001476247"/>
    </source>
</evidence>
<dbReference type="Proteomes" id="UP001476247">
    <property type="component" value="Unassembled WGS sequence"/>
</dbReference>
<keyword evidence="2" id="KW-1185">Reference proteome</keyword>
<accession>A0ABP9XLX3</accession>
<comment type="caution">
    <text evidence="1">The sequence shown here is derived from an EMBL/GenBank/DDBJ whole genome shotgun (WGS) entry which is preliminary data.</text>
</comment>
<organism evidence="1 2">
    <name type="scientific">Helicostylum pulchrum</name>
    <dbReference type="NCBI Taxonomy" id="562976"/>
    <lineage>
        <taxon>Eukaryota</taxon>
        <taxon>Fungi</taxon>
        <taxon>Fungi incertae sedis</taxon>
        <taxon>Mucoromycota</taxon>
        <taxon>Mucoromycotina</taxon>
        <taxon>Mucoromycetes</taxon>
        <taxon>Mucorales</taxon>
        <taxon>Mucorineae</taxon>
        <taxon>Mucoraceae</taxon>
        <taxon>Helicostylum</taxon>
    </lineage>
</organism>
<reference evidence="1 2" key="1">
    <citation type="submission" date="2024-04" db="EMBL/GenBank/DDBJ databases">
        <title>genome sequences of Mucor flavus KT1a and Helicostylum pulchrum KT1b strains isolation_sourced from the surface of a dry-aged beef.</title>
        <authorList>
            <person name="Toyotome T."/>
            <person name="Hosono M."/>
            <person name="Torimaru M."/>
            <person name="Fukuda K."/>
            <person name="Mikami N."/>
        </authorList>
    </citation>
    <scope>NUCLEOTIDE SEQUENCE [LARGE SCALE GENOMIC DNA]</scope>
    <source>
        <strain evidence="1 2">KT1b</strain>
    </source>
</reference>
<sequence length="137" mass="15313">MAVSDFTYGQAYFTALGVQHKEQTLDYIFSETSDVCCRGLNVDISTEETDSSIDIISPLIDEAVATLKILGEKKPEFDDTPLTTFLVVGDIKSTKRHTKSLLDCFAHNSPEEYYTPVRDITHRLGDAFSGVRFTYGM</sequence>
<evidence type="ECO:0000313" key="1">
    <source>
        <dbReference type="EMBL" id="GAA5795776.1"/>
    </source>
</evidence>
<proteinExistence type="predicted"/>
<name>A0ABP9XLX3_9FUNG</name>